<evidence type="ECO:0000256" key="1">
    <source>
        <dbReference type="ARBA" id="ARBA00009437"/>
    </source>
</evidence>
<dbReference type="Pfam" id="PF03466">
    <property type="entry name" value="LysR_substrate"/>
    <property type="match status" value="1"/>
</dbReference>
<dbReference type="InterPro" id="IPR005119">
    <property type="entry name" value="LysR_subst-bd"/>
</dbReference>
<keyword evidence="10" id="KW-1185">Reference proteome</keyword>
<dbReference type="InterPro" id="IPR036390">
    <property type="entry name" value="WH_DNA-bd_sf"/>
</dbReference>
<comment type="similarity">
    <text evidence="1">Belongs to the LysR transcriptional regulatory family.</text>
</comment>
<keyword evidence="2" id="KW-0805">Transcription regulation</keyword>
<dbReference type="PANTHER" id="PTHR30346">
    <property type="entry name" value="TRANSCRIPTIONAL DUAL REGULATOR HCAR-RELATED"/>
    <property type="match status" value="1"/>
</dbReference>
<dbReference type="PROSITE" id="PS50931">
    <property type="entry name" value="HTH_LYSR"/>
    <property type="match status" value="1"/>
</dbReference>
<reference evidence="8" key="2">
    <citation type="submission" date="2016-02" db="EMBL/GenBank/DDBJ databases">
        <authorList>
            <person name="Teng J.L."/>
            <person name="Yang Y."/>
            <person name="Huang Y."/>
            <person name="Guo F."/>
            <person name="Wei W."/>
            <person name="Chen J.H."/>
            <person name="Wong S.Y."/>
            <person name="Lau S.K."/>
            <person name="Woo P.C."/>
        </authorList>
    </citation>
    <scope>NUCLEOTIDE SEQUENCE</scope>
    <source>
        <strain evidence="8">JCM 15929</strain>
    </source>
</reference>
<dbReference type="Proteomes" id="UP000070258">
    <property type="component" value="Unassembled WGS sequence"/>
</dbReference>
<dbReference type="Pfam" id="PF00126">
    <property type="entry name" value="HTH_1"/>
    <property type="match status" value="1"/>
</dbReference>
<dbReference type="PANTHER" id="PTHR30346:SF29">
    <property type="entry name" value="LYSR SUBSTRATE-BINDING"/>
    <property type="match status" value="1"/>
</dbReference>
<evidence type="ECO:0000256" key="5">
    <source>
        <dbReference type="ARBA" id="ARBA00023163"/>
    </source>
</evidence>
<dbReference type="Proteomes" id="UP000070409">
    <property type="component" value="Unassembled WGS sequence"/>
</dbReference>
<feature type="domain" description="HTH lysR-type" evidence="6">
    <location>
        <begin position="2"/>
        <end position="59"/>
    </location>
</feature>
<reference evidence="7 10" key="3">
    <citation type="submission" date="2016-02" db="EMBL/GenBank/DDBJ databases">
        <authorList>
            <person name="Teng J.L."/>
            <person name="Tang Y."/>
            <person name="Huang Y."/>
            <person name="Guo F."/>
            <person name="Wei W."/>
            <person name="Chen J.H."/>
            <person name="Wong S.Y."/>
            <person name="Lau S.K."/>
            <person name="Woo P.C."/>
        </authorList>
    </citation>
    <scope>NUCLEOTIDE SEQUENCE [LARGE SCALE GENOMIC DNA]</scope>
    <source>
        <strain evidence="7 10">JCM 13375</strain>
    </source>
</reference>
<evidence type="ECO:0000313" key="10">
    <source>
        <dbReference type="Proteomes" id="UP000070409"/>
    </source>
</evidence>
<dbReference type="FunFam" id="1.10.10.10:FF:000001">
    <property type="entry name" value="LysR family transcriptional regulator"/>
    <property type="match status" value="1"/>
</dbReference>
<organism evidence="8 9">
    <name type="scientific">Tsukamurella pseudospumae</name>
    <dbReference type="NCBI Taxonomy" id="239498"/>
    <lineage>
        <taxon>Bacteria</taxon>
        <taxon>Bacillati</taxon>
        <taxon>Actinomycetota</taxon>
        <taxon>Actinomycetes</taxon>
        <taxon>Mycobacteriales</taxon>
        <taxon>Tsukamurellaceae</taxon>
        <taxon>Tsukamurella</taxon>
    </lineage>
</organism>
<dbReference type="GO" id="GO:0003677">
    <property type="term" value="F:DNA binding"/>
    <property type="evidence" value="ECO:0007669"/>
    <property type="project" value="UniProtKB-KW"/>
</dbReference>
<dbReference type="GO" id="GO:0003700">
    <property type="term" value="F:DNA-binding transcription factor activity"/>
    <property type="evidence" value="ECO:0007669"/>
    <property type="project" value="InterPro"/>
</dbReference>
<dbReference type="SUPFAM" id="SSF46785">
    <property type="entry name" value="Winged helix' DNA-binding domain"/>
    <property type="match status" value="1"/>
</dbReference>
<keyword evidence="3" id="KW-0238">DNA-binding</keyword>
<reference evidence="9" key="1">
    <citation type="submission" date="2016-02" db="EMBL/GenBank/DDBJ databases">
        <authorList>
            <person name="Wen L."/>
            <person name="He K."/>
            <person name="Yang H."/>
        </authorList>
    </citation>
    <scope>NUCLEOTIDE SEQUENCE [LARGE SCALE GENOMIC DNA]</scope>
    <source>
        <strain evidence="9">JCM 15929</strain>
    </source>
</reference>
<sequence length="287" mass="31464">MLDVHRLRLLRELAERGTIAAVAQALDYTPSAVSQQLATLEREAGRPLLERTGRSVRLTEAGRVLVGHADAILERLERARADLDALSTEVTGELRIGAFGSAMRTVVTPALLRLSRDHPLLRVRVTEIDPATAPEELRSRRLDVALLQRYDCLPARTDPSLDTEPLFDEAVHLAVHRDRPRTLADCAEERWISGTVGTMCDEATVRTCENAGFTPRVRHRTDDFPAVLALVAAGQGVAVIPDLAAVDVPADVLLEPLEVVRHTALAYRRGAARDPLIGAARRALRSR</sequence>
<evidence type="ECO:0000256" key="4">
    <source>
        <dbReference type="ARBA" id="ARBA00023159"/>
    </source>
</evidence>
<dbReference type="RefSeq" id="WP_068569556.1">
    <property type="nucleotide sequence ID" value="NZ_LSRE01000001.1"/>
</dbReference>
<dbReference type="InterPro" id="IPR036388">
    <property type="entry name" value="WH-like_DNA-bd_sf"/>
</dbReference>
<accession>A0A138AWY4</accession>
<dbReference type="SUPFAM" id="SSF53850">
    <property type="entry name" value="Periplasmic binding protein-like II"/>
    <property type="match status" value="1"/>
</dbReference>
<keyword evidence="4" id="KW-0010">Activator</keyword>
<dbReference type="STRING" id="239498.AXK60_03505"/>
<dbReference type="InterPro" id="IPR000847">
    <property type="entry name" value="LysR_HTH_N"/>
</dbReference>
<evidence type="ECO:0000256" key="2">
    <source>
        <dbReference type="ARBA" id="ARBA00023015"/>
    </source>
</evidence>
<name>A0A138AWY4_9ACTN</name>
<dbReference type="Gene3D" id="3.40.190.10">
    <property type="entry name" value="Periplasmic binding protein-like II"/>
    <property type="match status" value="2"/>
</dbReference>
<dbReference type="Gene3D" id="1.10.10.10">
    <property type="entry name" value="Winged helix-like DNA-binding domain superfamily/Winged helix DNA-binding domain"/>
    <property type="match status" value="1"/>
</dbReference>
<evidence type="ECO:0000313" key="7">
    <source>
        <dbReference type="EMBL" id="KXP01380.1"/>
    </source>
</evidence>
<dbReference type="OrthoDB" id="4131546at2"/>
<dbReference type="CDD" id="cd08423">
    <property type="entry name" value="PBP2_LTTR_like_6"/>
    <property type="match status" value="1"/>
</dbReference>
<proteinExistence type="inferred from homology"/>
<dbReference type="AlphaFoldDB" id="A0A138AWY4"/>
<dbReference type="EMBL" id="LSRE01000001">
    <property type="protein sequence ID" value="KXP01380.1"/>
    <property type="molecule type" value="Genomic_DNA"/>
</dbReference>
<gene>
    <name evidence="8" type="ORF">AXK60_03505</name>
    <name evidence="7" type="ORF">AXK61_00755</name>
</gene>
<comment type="caution">
    <text evidence="8">The sequence shown here is derived from an EMBL/GenBank/DDBJ whole genome shotgun (WGS) entry which is preliminary data.</text>
</comment>
<evidence type="ECO:0000256" key="3">
    <source>
        <dbReference type="ARBA" id="ARBA00023125"/>
    </source>
</evidence>
<evidence type="ECO:0000313" key="8">
    <source>
        <dbReference type="EMBL" id="KXP14944.1"/>
    </source>
</evidence>
<protein>
    <submittedName>
        <fullName evidence="8">LysR family transcriptional regulator</fullName>
    </submittedName>
</protein>
<keyword evidence="5" id="KW-0804">Transcription</keyword>
<evidence type="ECO:0000313" key="9">
    <source>
        <dbReference type="Proteomes" id="UP000070258"/>
    </source>
</evidence>
<dbReference type="EMBL" id="LSRF01000001">
    <property type="protein sequence ID" value="KXP14944.1"/>
    <property type="molecule type" value="Genomic_DNA"/>
</dbReference>
<evidence type="ECO:0000259" key="6">
    <source>
        <dbReference type="PROSITE" id="PS50931"/>
    </source>
</evidence>
<dbReference type="GO" id="GO:0032993">
    <property type="term" value="C:protein-DNA complex"/>
    <property type="evidence" value="ECO:0007669"/>
    <property type="project" value="TreeGrafter"/>
</dbReference>